<name>A0ACC5RJ82_ENTAG</name>
<keyword evidence="1" id="KW-0969">Cilium</keyword>
<reference evidence="1" key="1">
    <citation type="submission" date="2021-01" db="EMBL/GenBank/DDBJ databases">
        <title>Draft genome of Pantoea agglomerans Eh 335.</title>
        <authorList>
            <person name="Emsley S.A."/>
            <person name="Oline D.K."/>
            <person name="Saw J.H."/>
            <person name="Ushijima B."/>
            <person name="Videau P."/>
            <person name="Koyack M.J."/>
        </authorList>
    </citation>
    <scope>NUCLEOTIDE SEQUENCE</scope>
    <source>
        <strain evidence="1">Eh 335</strain>
    </source>
</reference>
<protein>
    <submittedName>
        <fullName evidence="1">Flagellar hook-basal body complex protein FliE</fullName>
    </submittedName>
</protein>
<proteinExistence type="predicted"/>
<sequence>MIEKITANAFSAGHAQMVAEMEQMRAQAMGSKVTSAMELSQMASLSIPSFNSVLEQTIRHVDNLQHVATEKQRAVDMGTSDDLMGAMLESQKASVAFSAMMQVRNKLNTAFDEVINISI</sequence>
<keyword evidence="2" id="KW-1185">Reference proteome</keyword>
<keyword evidence="1" id="KW-0282">Flagellum</keyword>
<accession>A0ACC5RJ82</accession>
<dbReference type="Proteomes" id="UP000633731">
    <property type="component" value="Unassembled WGS sequence"/>
</dbReference>
<comment type="caution">
    <text evidence="1">The sequence shown here is derived from an EMBL/GenBank/DDBJ whole genome shotgun (WGS) entry which is preliminary data.</text>
</comment>
<evidence type="ECO:0000313" key="1">
    <source>
        <dbReference type="EMBL" id="MBK4724655.1"/>
    </source>
</evidence>
<keyword evidence="1" id="KW-0966">Cell projection</keyword>
<organism evidence="1 2">
    <name type="scientific">Enterobacter agglomerans</name>
    <name type="common">Erwinia herbicola</name>
    <name type="synonym">Pantoea agglomerans</name>
    <dbReference type="NCBI Taxonomy" id="549"/>
    <lineage>
        <taxon>Bacteria</taxon>
        <taxon>Pseudomonadati</taxon>
        <taxon>Pseudomonadota</taxon>
        <taxon>Gammaproteobacteria</taxon>
        <taxon>Enterobacterales</taxon>
        <taxon>Erwiniaceae</taxon>
        <taxon>Pantoea</taxon>
        <taxon>Pantoea agglomerans group</taxon>
    </lineage>
</organism>
<evidence type="ECO:0000313" key="2">
    <source>
        <dbReference type="Proteomes" id="UP000633731"/>
    </source>
</evidence>
<dbReference type="EMBL" id="JAEOXF010000002">
    <property type="protein sequence ID" value="MBK4724655.1"/>
    <property type="molecule type" value="Genomic_DNA"/>
</dbReference>
<gene>
    <name evidence="1" type="ORF">JJL49_05360</name>
</gene>